<proteinExistence type="predicted"/>
<comment type="caution">
    <text evidence="9">The sequence shown here is derived from an EMBL/GenBank/DDBJ whole genome shotgun (WGS) entry which is preliminary data.</text>
</comment>
<comment type="subcellular location">
    <subcellularLocation>
        <location evidence="1">Cell membrane</location>
        <topology evidence="1">Multi-pass membrane protein</topology>
    </subcellularLocation>
</comment>
<dbReference type="PANTHER" id="PTHR23513">
    <property type="entry name" value="INTEGRAL MEMBRANE EFFLUX PROTEIN-RELATED"/>
    <property type="match status" value="1"/>
</dbReference>
<accession>A0ABW2JVR9</accession>
<feature type="transmembrane region" description="Helical" evidence="7">
    <location>
        <begin position="134"/>
        <end position="156"/>
    </location>
</feature>
<evidence type="ECO:0000256" key="1">
    <source>
        <dbReference type="ARBA" id="ARBA00004651"/>
    </source>
</evidence>
<evidence type="ECO:0000256" key="2">
    <source>
        <dbReference type="ARBA" id="ARBA00022475"/>
    </source>
</evidence>
<keyword evidence="2" id="KW-1003">Cell membrane</keyword>
<evidence type="ECO:0000313" key="10">
    <source>
        <dbReference type="Proteomes" id="UP001596523"/>
    </source>
</evidence>
<feature type="compositionally biased region" description="Gly residues" evidence="6">
    <location>
        <begin position="18"/>
        <end position="31"/>
    </location>
</feature>
<feature type="domain" description="Major facilitator superfamily (MFS) profile" evidence="8">
    <location>
        <begin position="39"/>
        <end position="426"/>
    </location>
</feature>
<evidence type="ECO:0000313" key="9">
    <source>
        <dbReference type="EMBL" id="MFC7310286.1"/>
    </source>
</evidence>
<dbReference type="InterPro" id="IPR020846">
    <property type="entry name" value="MFS_dom"/>
</dbReference>
<sequence length="444" mass="44547">MTGTETGAGMDATEPGHGAAGGPGAGPGGGSLAPLRHRPFRRLAAGRLLVYFANAMAPVVLAFAVLDATGSTTDLGIVVGARSLANVALLLVGGVIADRVRRTLILQGSALAAAAVQAAIAASVLLGFTSIPLLVLLSVLNGALAALSLPASAALTPQTVPADIIRPANALMRMGTNLGMIVGASLGGVVAAVLGPGWGLACNALAFLGAACCFFGVSVPASDGPVPDAERAHPLRELRDGWREFTSRRWVWIVVLQFMVVNAVVAGGIQVLGPVVADDTFGRGVWGAVLAAQMAGAVAGGFLAARSRARHALLFGVALTAVESLPLVVLAEAPGALLLGLAMFANGVALEQFGVAWDVSLQENIPPDRLARVYSYDALGSFIALPVGEMAAGPVSGHFGIRATLIGGAILIVGATALALCSGQVRGLVSAPRGTPEPAKASVE</sequence>
<feature type="transmembrane region" description="Helical" evidence="7">
    <location>
        <begin position="399"/>
        <end position="421"/>
    </location>
</feature>
<organism evidence="9 10">
    <name type="scientific">Streptomyces monticola</name>
    <dbReference type="NCBI Taxonomy" id="2666263"/>
    <lineage>
        <taxon>Bacteria</taxon>
        <taxon>Bacillati</taxon>
        <taxon>Actinomycetota</taxon>
        <taxon>Actinomycetes</taxon>
        <taxon>Kitasatosporales</taxon>
        <taxon>Streptomycetaceae</taxon>
        <taxon>Streptomyces</taxon>
    </lineage>
</organism>
<feature type="region of interest" description="Disordered" evidence="6">
    <location>
        <begin position="1"/>
        <end position="31"/>
    </location>
</feature>
<dbReference type="SUPFAM" id="SSF103473">
    <property type="entry name" value="MFS general substrate transporter"/>
    <property type="match status" value="1"/>
</dbReference>
<evidence type="ECO:0000256" key="4">
    <source>
        <dbReference type="ARBA" id="ARBA00022989"/>
    </source>
</evidence>
<dbReference type="PROSITE" id="PS50850">
    <property type="entry name" value="MFS"/>
    <property type="match status" value="1"/>
</dbReference>
<evidence type="ECO:0000256" key="7">
    <source>
        <dbReference type="SAM" id="Phobius"/>
    </source>
</evidence>
<feature type="transmembrane region" description="Helical" evidence="7">
    <location>
        <begin position="312"/>
        <end position="331"/>
    </location>
</feature>
<feature type="transmembrane region" description="Helical" evidence="7">
    <location>
        <begin position="104"/>
        <end position="128"/>
    </location>
</feature>
<evidence type="ECO:0000256" key="3">
    <source>
        <dbReference type="ARBA" id="ARBA00022692"/>
    </source>
</evidence>
<keyword evidence="3 7" id="KW-0812">Transmembrane</keyword>
<dbReference type="PANTHER" id="PTHR23513:SF11">
    <property type="entry name" value="STAPHYLOFERRIN A TRANSPORTER"/>
    <property type="match status" value="1"/>
</dbReference>
<feature type="transmembrane region" description="Helical" evidence="7">
    <location>
        <begin position="284"/>
        <end position="305"/>
    </location>
</feature>
<evidence type="ECO:0000256" key="6">
    <source>
        <dbReference type="SAM" id="MobiDB-lite"/>
    </source>
</evidence>
<keyword evidence="10" id="KW-1185">Reference proteome</keyword>
<dbReference type="InterPro" id="IPR011701">
    <property type="entry name" value="MFS"/>
</dbReference>
<feature type="transmembrane region" description="Helical" evidence="7">
    <location>
        <begin position="48"/>
        <end position="69"/>
    </location>
</feature>
<evidence type="ECO:0000256" key="5">
    <source>
        <dbReference type="ARBA" id="ARBA00023136"/>
    </source>
</evidence>
<dbReference type="EMBL" id="JBHTCF010000031">
    <property type="protein sequence ID" value="MFC7310286.1"/>
    <property type="molecule type" value="Genomic_DNA"/>
</dbReference>
<dbReference type="CDD" id="cd06173">
    <property type="entry name" value="MFS_MefA_like"/>
    <property type="match status" value="1"/>
</dbReference>
<feature type="transmembrane region" description="Helical" evidence="7">
    <location>
        <begin position="204"/>
        <end position="221"/>
    </location>
</feature>
<keyword evidence="5 7" id="KW-0472">Membrane</keyword>
<dbReference type="InterPro" id="IPR036259">
    <property type="entry name" value="MFS_trans_sf"/>
</dbReference>
<evidence type="ECO:0000259" key="8">
    <source>
        <dbReference type="PROSITE" id="PS50850"/>
    </source>
</evidence>
<dbReference type="Pfam" id="PF07690">
    <property type="entry name" value="MFS_1"/>
    <property type="match status" value="1"/>
</dbReference>
<name>A0ABW2JVR9_9ACTN</name>
<dbReference type="Gene3D" id="1.20.1250.20">
    <property type="entry name" value="MFS general substrate transporter like domains"/>
    <property type="match status" value="1"/>
</dbReference>
<feature type="transmembrane region" description="Helical" evidence="7">
    <location>
        <begin position="250"/>
        <end position="272"/>
    </location>
</feature>
<dbReference type="Proteomes" id="UP001596523">
    <property type="component" value="Unassembled WGS sequence"/>
</dbReference>
<keyword evidence="4 7" id="KW-1133">Transmembrane helix</keyword>
<gene>
    <name evidence="9" type="ORF">ACFQVC_39505</name>
</gene>
<feature type="transmembrane region" description="Helical" evidence="7">
    <location>
        <begin position="75"/>
        <end position="97"/>
    </location>
</feature>
<feature type="transmembrane region" description="Helical" evidence="7">
    <location>
        <begin position="177"/>
        <end position="198"/>
    </location>
</feature>
<protein>
    <submittedName>
        <fullName evidence="9">MFS transporter</fullName>
    </submittedName>
</protein>
<reference evidence="10" key="1">
    <citation type="journal article" date="2019" name="Int. J. Syst. Evol. Microbiol.">
        <title>The Global Catalogue of Microorganisms (GCM) 10K type strain sequencing project: providing services to taxonomists for standard genome sequencing and annotation.</title>
        <authorList>
            <consortium name="The Broad Institute Genomics Platform"/>
            <consortium name="The Broad Institute Genome Sequencing Center for Infectious Disease"/>
            <person name="Wu L."/>
            <person name="Ma J."/>
        </authorList>
    </citation>
    <scope>NUCLEOTIDE SEQUENCE [LARGE SCALE GENOMIC DNA]</scope>
    <source>
        <strain evidence="10">SYNS20</strain>
    </source>
</reference>
<dbReference type="RefSeq" id="WP_381840519.1">
    <property type="nucleotide sequence ID" value="NZ_JBHTCF010000031.1"/>
</dbReference>